<comment type="caution">
    <text evidence="1">The sequence shown here is derived from an EMBL/GenBank/DDBJ whole genome shotgun (WGS) entry which is preliminary data.</text>
</comment>
<keyword evidence="2" id="KW-1185">Reference proteome</keyword>
<name>A0A9W9Z970_9CNID</name>
<evidence type="ECO:0000313" key="2">
    <source>
        <dbReference type="Proteomes" id="UP001163046"/>
    </source>
</evidence>
<dbReference type="OrthoDB" id="5978902at2759"/>
<dbReference type="AlphaFoldDB" id="A0A9W9Z970"/>
<dbReference type="EMBL" id="MU826446">
    <property type="protein sequence ID" value="KAJ7375849.1"/>
    <property type="molecule type" value="Genomic_DNA"/>
</dbReference>
<protein>
    <submittedName>
        <fullName evidence="1">Uncharacterized protein</fullName>
    </submittedName>
</protein>
<sequence>MATISVENAVVKGHHVYLSEVRIGDIFDCFPEVNNLHDPHAMIGMNAGNVVGHLPEGFAEHIHSLFAELKENITVLCEVTGNPEPSRRPWPFMWHRGGGIVIPCRYLVFCHRRDLHSVRLRLQLSLQYIPGGSLFN</sequence>
<reference evidence="1" key="1">
    <citation type="submission" date="2023-01" db="EMBL/GenBank/DDBJ databases">
        <title>Genome assembly of the deep-sea coral Lophelia pertusa.</title>
        <authorList>
            <person name="Herrera S."/>
            <person name="Cordes E."/>
        </authorList>
    </citation>
    <scope>NUCLEOTIDE SEQUENCE</scope>
    <source>
        <strain evidence="1">USNM1676648</strain>
        <tissue evidence="1">Polyp</tissue>
    </source>
</reference>
<organism evidence="1 2">
    <name type="scientific">Desmophyllum pertusum</name>
    <dbReference type="NCBI Taxonomy" id="174260"/>
    <lineage>
        <taxon>Eukaryota</taxon>
        <taxon>Metazoa</taxon>
        <taxon>Cnidaria</taxon>
        <taxon>Anthozoa</taxon>
        <taxon>Hexacorallia</taxon>
        <taxon>Scleractinia</taxon>
        <taxon>Caryophylliina</taxon>
        <taxon>Caryophylliidae</taxon>
        <taxon>Desmophyllum</taxon>
    </lineage>
</organism>
<gene>
    <name evidence="1" type="ORF">OS493_038427</name>
</gene>
<evidence type="ECO:0000313" key="1">
    <source>
        <dbReference type="EMBL" id="KAJ7375849.1"/>
    </source>
</evidence>
<dbReference type="Proteomes" id="UP001163046">
    <property type="component" value="Unassembled WGS sequence"/>
</dbReference>
<proteinExistence type="predicted"/>
<dbReference type="Gene3D" id="3.30.70.2330">
    <property type="match status" value="1"/>
</dbReference>
<accession>A0A9W9Z970</accession>